<gene>
    <name evidence="1" type="ORF">QJ048_06330</name>
</gene>
<evidence type="ECO:0000313" key="2">
    <source>
        <dbReference type="Proteomes" id="UP001226434"/>
    </source>
</evidence>
<name>A0ABT6RA87_9BACT</name>
<protein>
    <submittedName>
        <fullName evidence="1">Uncharacterized protein</fullName>
    </submittedName>
</protein>
<evidence type="ECO:0000313" key="1">
    <source>
        <dbReference type="EMBL" id="MDI3319381.1"/>
    </source>
</evidence>
<dbReference type="RefSeq" id="WP_282333495.1">
    <property type="nucleotide sequence ID" value="NZ_JASBRG010000003.1"/>
</dbReference>
<comment type="caution">
    <text evidence="1">The sequence shown here is derived from an EMBL/GenBank/DDBJ whole genome shotgun (WGS) entry which is preliminary data.</text>
</comment>
<keyword evidence="2" id="KW-1185">Reference proteome</keyword>
<sequence>MATYLIEIPHSESSFECKQIIKLFVESGSHLLAKAYWGCKEGVHKSWFIDNFDSKEQVLQIIPPLLRHTATIVELTTFSKADIVHFAEEHTHCFDILCSIKCQISSTFIQKKCRIDY</sequence>
<accession>A0ABT6RA87</accession>
<dbReference type="EMBL" id="JASBRG010000003">
    <property type="protein sequence ID" value="MDI3319381.1"/>
    <property type="molecule type" value="Genomic_DNA"/>
</dbReference>
<proteinExistence type="predicted"/>
<dbReference type="Proteomes" id="UP001226434">
    <property type="component" value="Unassembled WGS sequence"/>
</dbReference>
<organism evidence="1 2">
    <name type="scientific">Pinibacter soli</name>
    <dbReference type="NCBI Taxonomy" id="3044211"/>
    <lineage>
        <taxon>Bacteria</taxon>
        <taxon>Pseudomonadati</taxon>
        <taxon>Bacteroidota</taxon>
        <taxon>Chitinophagia</taxon>
        <taxon>Chitinophagales</taxon>
        <taxon>Chitinophagaceae</taxon>
        <taxon>Pinibacter</taxon>
    </lineage>
</organism>
<reference evidence="1 2" key="1">
    <citation type="submission" date="2023-05" db="EMBL/GenBank/DDBJ databases">
        <title>Genome sequence of Pinibacter sp. MAH-24.</title>
        <authorList>
            <person name="Huq M.A."/>
        </authorList>
    </citation>
    <scope>NUCLEOTIDE SEQUENCE [LARGE SCALE GENOMIC DNA]</scope>
    <source>
        <strain evidence="1 2">MAH-24</strain>
    </source>
</reference>